<sequence>MPNNRFQEKLYFFVFHKWKYLIAIFRSKFYKKSNNEKVDKVVYVAREKDKDWIFGAKVRRLSRYSALNAKPYYHNKLRNLPEADGYYYIYQNYFCRCIRSTPNILNKKNVVMFTHPSWSKKYSKTHVVWCLNKADYVICLNSAIKTYLIEIGVRPEILKVMHIATSSSFFYTHNRGQGGVGFCSNFGPRKNPDLIFDLVKNMPNRSFYLIGRNWQDYNQFNELSKLSNFTYYDNVPYESYPDLYEKIDVFVSPSLLEGGPVPVLEAMMSNCVPVASKTGFCPDIITHGENGFLFDTTANYKEVVALIEKAFLIKADVRETVLPYTWESCSKKIDDLFLN</sequence>
<dbReference type="CDD" id="cd03801">
    <property type="entry name" value="GT4_PimA-like"/>
    <property type="match status" value="1"/>
</dbReference>
<gene>
    <name evidence="3" type="ORF">U6A24_03130</name>
</gene>
<dbReference type="Gene3D" id="3.40.50.2000">
    <property type="entry name" value="Glycogen Phosphorylase B"/>
    <property type="match status" value="1"/>
</dbReference>
<organism evidence="3 4">
    <name type="scientific">Aquimarina gracilis</name>
    <dbReference type="NCBI Taxonomy" id="874422"/>
    <lineage>
        <taxon>Bacteria</taxon>
        <taxon>Pseudomonadati</taxon>
        <taxon>Bacteroidota</taxon>
        <taxon>Flavobacteriia</taxon>
        <taxon>Flavobacteriales</taxon>
        <taxon>Flavobacteriaceae</taxon>
        <taxon>Aquimarina</taxon>
    </lineage>
</organism>
<accession>A0ABU5ZQT3</accession>
<dbReference type="PANTHER" id="PTHR46401">
    <property type="entry name" value="GLYCOSYLTRANSFERASE WBBK-RELATED"/>
    <property type="match status" value="1"/>
</dbReference>
<keyword evidence="4" id="KW-1185">Reference proteome</keyword>
<dbReference type="EC" id="2.4.-.-" evidence="3"/>
<reference evidence="3 4" key="1">
    <citation type="journal article" date="2013" name="Int. J. Syst. Evol. Microbiol.">
        <title>Aquimarina gracilis sp. nov., isolated from the gut microflora of a mussel, Mytilus coruscus, and emended description of Aquimarina spongiae.</title>
        <authorList>
            <person name="Park S.C."/>
            <person name="Choe H.N."/>
            <person name="Baik K.S."/>
            <person name="Seong C.N."/>
        </authorList>
    </citation>
    <scope>NUCLEOTIDE SEQUENCE [LARGE SCALE GENOMIC DNA]</scope>
    <source>
        <strain evidence="3 4">PSC32</strain>
    </source>
</reference>
<proteinExistence type="predicted"/>
<dbReference type="RefSeq" id="WP_324178483.1">
    <property type="nucleotide sequence ID" value="NZ_BAABAW010000003.1"/>
</dbReference>
<dbReference type="PANTHER" id="PTHR46401:SF2">
    <property type="entry name" value="GLYCOSYLTRANSFERASE WBBK-RELATED"/>
    <property type="match status" value="1"/>
</dbReference>
<name>A0ABU5ZQT3_9FLAO</name>
<protein>
    <submittedName>
        <fullName evidence="3">Glycosyltransferase family 4 protein</fullName>
        <ecNumber evidence="3">2.4.-.-</ecNumber>
    </submittedName>
</protein>
<dbReference type="InterPro" id="IPR001296">
    <property type="entry name" value="Glyco_trans_1"/>
</dbReference>
<evidence type="ECO:0000313" key="3">
    <source>
        <dbReference type="EMBL" id="MEB3344435.1"/>
    </source>
</evidence>
<evidence type="ECO:0000256" key="1">
    <source>
        <dbReference type="ARBA" id="ARBA00022679"/>
    </source>
</evidence>
<evidence type="ECO:0000313" key="4">
    <source>
        <dbReference type="Proteomes" id="UP001327027"/>
    </source>
</evidence>
<dbReference type="Proteomes" id="UP001327027">
    <property type="component" value="Unassembled WGS sequence"/>
</dbReference>
<keyword evidence="3" id="KW-0328">Glycosyltransferase</keyword>
<feature type="domain" description="Glycosyl transferase family 1" evidence="2">
    <location>
        <begin position="179"/>
        <end position="311"/>
    </location>
</feature>
<comment type="caution">
    <text evidence="3">The sequence shown here is derived from an EMBL/GenBank/DDBJ whole genome shotgun (WGS) entry which is preliminary data.</text>
</comment>
<keyword evidence="1 3" id="KW-0808">Transferase</keyword>
<evidence type="ECO:0000259" key="2">
    <source>
        <dbReference type="Pfam" id="PF00534"/>
    </source>
</evidence>
<dbReference type="EMBL" id="JAYKLX010000002">
    <property type="protein sequence ID" value="MEB3344435.1"/>
    <property type="molecule type" value="Genomic_DNA"/>
</dbReference>
<dbReference type="GO" id="GO:0016757">
    <property type="term" value="F:glycosyltransferase activity"/>
    <property type="evidence" value="ECO:0007669"/>
    <property type="project" value="UniProtKB-KW"/>
</dbReference>
<dbReference type="SUPFAM" id="SSF53756">
    <property type="entry name" value="UDP-Glycosyltransferase/glycogen phosphorylase"/>
    <property type="match status" value="1"/>
</dbReference>
<dbReference type="Pfam" id="PF00534">
    <property type="entry name" value="Glycos_transf_1"/>
    <property type="match status" value="1"/>
</dbReference>